<dbReference type="GO" id="GO:0071949">
    <property type="term" value="F:FAD binding"/>
    <property type="evidence" value="ECO:0007669"/>
    <property type="project" value="InterPro"/>
</dbReference>
<dbReference type="InterPro" id="IPR016166">
    <property type="entry name" value="FAD-bd_PCMH"/>
</dbReference>
<dbReference type="NCBIfam" id="NF010480">
    <property type="entry name" value="PRK13905.1"/>
    <property type="match status" value="1"/>
</dbReference>
<feature type="active site" description="Proton donor" evidence="16">
    <location>
        <position position="226"/>
    </location>
</feature>
<keyword evidence="11 16" id="KW-0573">Peptidoglycan synthesis</keyword>
<keyword evidence="6 16" id="KW-0132">Cell division</keyword>
<comment type="pathway">
    <text evidence="4 16">Cell wall biogenesis; peptidoglycan biosynthesis.</text>
</comment>
<dbReference type="OrthoDB" id="9804753at2"/>
<dbReference type="Proteomes" id="UP000245720">
    <property type="component" value="Unassembled WGS sequence"/>
</dbReference>
<dbReference type="NCBIfam" id="TIGR00179">
    <property type="entry name" value="murB"/>
    <property type="match status" value="1"/>
</dbReference>
<evidence type="ECO:0000256" key="5">
    <source>
        <dbReference type="ARBA" id="ARBA00022490"/>
    </source>
</evidence>
<dbReference type="InterPro" id="IPR016169">
    <property type="entry name" value="FAD-bd_PCMH_sub2"/>
</dbReference>
<evidence type="ECO:0000256" key="7">
    <source>
        <dbReference type="ARBA" id="ARBA00022630"/>
    </source>
</evidence>
<dbReference type="AlphaFoldDB" id="A0A315Y406"/>
<feature type="domain" description="FAD-binding PCMH-type" evidence="17">
    <location>
        <begin position="32"/>
        <end position="197"/>
    </location>
</feature>
<evidence type="ECO:0000256" key="9">
    <source>
        <dbReference type="ARBA" id="ARBA00022857"/>
    </source>
</evidence>
<dbReference type="GO" id="GO:0008360">
    <property type="term" value="P:regulation of cell shape"/>
    <property type="evidence" value="ECO:0007669"/>
    <property type="project" value="UniProtKB-KW"/>
</dbReference>
<comment type="caution">
    <text evidence="18">The sequence shown here is derived from an EMBL/GenBank/DDBJ whole genome shotgun (WGS) entry which is preliminary data.</text>
</comment>
<dbReference type="Pfam" id="PF02873">
    <property type="entry name" value="MurB_C"/>
    <property type="match status" value="1"/>
</dbReference>
<keyword evidence="8 16" id="KW-0274">FAD</keyword>
<dbReference type="Gene3D" id="3.30.43.10">
    <property type="entry name" value="Uridine Diphospho-n-acetylenolpyruvylglucosamine Reductase, domain 2"/>
    <property type="match status" value="1"/>
</dbReference>
<dbReference type="Gene3D" id="3.30.465.10">
    <property type="match status" value="1"/>
</dbReference>
<dbReference type="PANTHER" id="PTHR21071">
    <property type="entry name" value="UDP-N-ACETYLENOLPYRUVOYLGLUCOSAMINE REDUCTASE"/>
    <property type="match status" value="1"/>
</dbReference>
<dbReference type="HAMAP" id="MF_00037">
    <property type="entry name" value="MurB"/>
    <property type="match status" value="1"/>
</dbReference>
<reference evidence="18 19" key="1">
    <citation type="submission" date="2018-05" db="EMBL/GenBank/DDBJ databases">
        <title>The Hungate 1000. A catalogue of reference genomes from the rumen microbiome.</title>
        <authorList>
            <person name="Kelly W."/>
        </authorList>
    </citation>
    <scope>NUCLEOTIDE SEQUENCE [LARGE SCALE GENOMIC DNA]</scope>
    <source>
        <strain evidence="18 19">SAb67</strain>
    </source>
</reference>
<evidence type="ECO:0000256" key="14">
    <source>
        <dbReference type="ARBA" id="ARBA00023316"/>
    </source>
</evidence>
<organism evidence="18 19">
    <name type="scientific">Ruminococcus flavefaciens</name>
    <dbReference type="NCBI Taxonomy" id="1265"/>
    <lineage>
        <taxon>Bacteria</taxon>
        <taxon>Bacillati</taxon>
        <taxon>Bacillota</taxon>
        <taxon>Clostridia</taxon>
        <taxon>Eubacteriales</taxon>
        <taxon>Oscillospiraceae</taxon>
        <taxon>Ruminococcus</taxon>
    </lineage>
</organism>
<comment type="catalytic activity">
    <reaction evidence="15 16">
        <text>UDP-N-acetyl-alpha-D-muramate + NADP(+) = UDP-N-acetyl-3-O-(1-carboxyvinyl)-alpha-D-glucosamine + NADPH + H(+)</text>
        <dbReference type="Rhea" id="RHEA:12248"/>
        <dbReference type="ChEBI" id="CHEBI:15378"/>
        <dbReference type="ChEBI" id="CHEBI:57783"/>
        <dbReference type="ChEBI" id="CHEBI:58349"/>
        <dbReference type="ChEBI" id="CHEBI:68483"/>
        <dbReference type="ChEBI" id="CHEBI:70757"/>
        <dbReference type="EC" id="1.3.1.98"/>
    </reaction>
</comment>
<evidence type="ECO:0000256" key="11">
    <source>
        <dbReference type="ARBA" id="ARBA00022984"/>
    </source>
</evidence>
<evidence type="ECO:0000256" key="8">
    <source>
        <dbReference type="ARBA" id="ARBA00022827"/>
    </source>
</evidence>
<keyword evidence="13 16" id="KW-0131">Cell cycle</keyword>
<comment type="function">
    <text evidence="2 16">Cell wall formation.</text>
</comment>
<protein>
    <recommendedName>
        <fullName evidence="16">UDP-N-acetylenolpyruvoylglucosamine reductase</fullName>
        <ecNumber evidence="16">1.3.1.98</ecNumber>
    </recommendedName>
    <alternativeName>
        <fullName evidence="16">UDP-N-acetylmuramate dehydrogenase</fullName>
    </alternativeName>
</protein>
<keyword evidence="14 16" id="KW-0961">Cell wall biogenesis/degradation</keyword>
<dbReference type="SUPFAM" id="SSF56194">
    <property type="entry name" value="Uridine diphospho-N-Acetylenolpyruvylglucosamine reductase, MurB, C-terminal domain"/>
    <property type="match status" value="1"/>
</dbReference>
<dbReference type="GO" id="GO:0071555">
    <property type="term" value="P:cell wall organization"/>
    <property type="evidence" value="ECO:0007669"/>
    <property type="project" value="UniProtKB-KW"/>
</dbReference>
<gene>
    <name evidence="16" type="primary">murB</name>
    <name evidence="18" type="ORF">IE37_00255</name>
</gene>
<dbReference type="EC" id="1.3.1.98" evidence="16"/>
<dbReference type="Pfam" id="PF01565">
    <property type="entry name" value="FAD_binding_4"/>
    <property type="match status" value="1"/>
</dbReference>
<evidence type="ECO:0000256" key="6">
    <source>
        <dbReference type="ARBA" id="ARBA00022618"/>
    </source>
</evidence>
<evidence type="ECO:0000313" key="19">
    <source>
        <dbReference type="Proteomes" id="UP000245720"/>
    </source>
</evidence>
<comment type="subcellular location">
    <subcellularLocation>
        <location evidence="3 16">Cytoplasm</location>
    </subcellularLocation>
</comment>
<dbReference type="GO" id="GO:0051301">
    <property type="term" value="P:cell division"/>
    <property type="evidence" value="ECO:0007669"/>
    <property type="project" value="UniProtKB-KW"/>
</dbReference>
<keyword evidence="12 16" id="KW-0560">Oxidoreductase</keyword>
<dbReference type="InterPro" id="IPR011601">
    <property type="entry name" value="MurB_C"/>
</dbReference>
<keyword evidence="9 16" id="KW-0521">NADP</keyword>
<evidence type="ECO:0000256" key="2">
    <source>
        <dbReference type="ARBA" id="ARBA00003921"/>
    </source>
</evidence>
<evidence type="ECO:0000256" key="1">
    <source>
        <dbReference type="ARBA" id="ARBA00001974"/>
    </source>
</evidence>
<dbReference type="UniPathway" id="UPA00219"/>
<comment type="similarity">
    <text evidence="16">Belongs to the MurB family.</text>
</comment>
<dbReference type="EMBL" id="QGDI01000001">
    <property type="protein sequence ID" value="PWJ15360.1"/>
    <property type="molecule type" value="Genomic_DNA"/>
</dbReference>
<evidence type="ECO:0000256" key="15">
    <source>
        <dbReference type="ARBA" id="ARBA00048914"/>
    </source>
</evidence>
<dbReference type="InterPro" id="IPR003170">
    <property type="entry name" value="MurB"/>
</dbReference>
<evidence type="ECO:0000256" key="16">
    <source>
        <dbReference type="HAMAP-Rule" id="MF_00037"/>
    </source>
</evidence>
<dbReference type="STRING" id="1265.SAMN02910280_0909"/>
<dbReference type="GO" id="GO:0009252">
    <property type="term" value="P:peptidoglycan biosynthetic process"/>
    <property type="evidence" value="ECO:0007669"/>
    <property type="project" value="UniProtKB-UniRule"/>
</dbReference>
<evidence type="ECO:0000256" key="4">
    <source>
        <dbReference type="ARBA" id="ARBA00004752"/>
    </source>
</evidence>
<dbReference type="RefSeq" id="WP_109725163.1">
    <property type="nucleotide sequence ID" value="NZ_QGDI01000001.1"/>
</dbReference>
<evidence type="ECO:0000256" key="10">
    <source>
        <dbReference type="ARBA" id="ARBA00022960"/>
    </source>
</evidence>
<dbReference type="GO" id="GO:0008762">
    <property type="term" value="F:UDP-N-acetylmuramate dehydrogenase activity"/>
    <property type="evidence" value="ECO:0007669"/>
    <property type="project" value="UniProtKB-UniRule"/>
</dbReference>
<dbReference type="InterPro" id="IPR006094">
    <property type="entry name" value="Oxid_FAD_bind_N"/>
</dbReference>
<dbReference type="InterPro" id="IPR016167">
    <property type="entry name" value="FAD-bd_PCMH_sub1"/>
</dbReference>
<name>A0A315Y406_RUMFL</name>
<keyword evidence="7 16" id="KW-0285">Flavoprotein</keyword>
<dbReference type="PANTHER" id="PTHR21071:SF4">
    <property type="entry name" value="UDP-N-ACETYLENOLPYRUVOYLGLUCOSAMINE REDUCTASE"/>
    <property type="match status" value="1"/>
</dbReference>
<sequence length="301" mass="32602">MIDISELSQLCDKLGCKITPECSLSEYITFRFGGPCRALISVNSAKSAVELIKLMKEKNIRYGVLGRGSNVLVSDEGFDGVILLFGSDFARIEVNGNTIRCDAGAHLAAACVRAQQSGLTGMENLFGIPGTVGGALYMNAGAYGSEMKDIVVSAEYIDEDCNIRTINAEDMELSYRRSFFSDSERVITSVTMELKKGDPEEIKNAMSECMAKRSAKQPLDYPSAGSTFKRPEGSYASLLIDQCGLKGLTCGGAMVSEKHSGFVINKGYATCADVLELCDKVRAIVKEKTGYLLELEPVILR</sequence>
<keyword evidence="10 16" id="KW-0133">Cell shape</keyword>
<evidence type="ECO:0000313" key="18">
    <source>
        <dbReference type="EMBL" id="PWJ15360.1"/>
    </source>
</evidence>
<comment type="cofactor">
    <cofactor evidence="1 16">
        <name>FAD</name>
        <dbReference type="ChEBI" id="CHEBI:57692"/>
    </cofactor>
</comment>
<dbReference type="PROSITE" id="PS51387">
    <property type="entry name" value="FAD_PCMH"/>
    <property type="match status" value="1"/>
</dbReference>
<evidence type="ECO:0000256" key="12">
    <source>
        <dbReference type="ARBA" id="ARBA00023002"/>
    </source>
</evidence>
<feature type="active site" evidence="16">
    <location>
        <position position="296"/>
    </location>
</feature>
<evidence type="ECO:0000256" key="3">
    <source>
        <dbReference type="ARBA" id="ARBA00004496"/>
    </source>
</evidence>
<accession>A0A315Y406</accession>
<evidence type="ECO:0000259" key="17">
    <source>
        <dbReference type="PROSITE" id="PS51387"/>
    </source>
</evidence>
<feature type="active site" evidence="16">
    <location>
        <position position="176"/>
    </location>
</feature>
<dbReference type="SUPFAM" id="SSF56176">
    <property type="entry name" value="FAD-binding/transporter-associated domain-like"/>
    <property type="match status" value="1"/>
</dbReference>
<dbReference type="InterPro" id="IPR036318">
    <property type="entry name" value="FAD-bd_PCMH-like_sf"/>
</dbReference>
<evidence type="ECO:0000256" key="13">
    <source>
        <dbReference type="ARBA" id="ARBA00023306"/>
    </source>
</evidence>
<dbReference type="Gene3D" id="3.90.78.10">
    <property type="entry name" value="UDP-N-acetylenolpyruvoylglucosamine reductase, C-terminal domain"/>
    <property type="match status" value="1"/>
</dbReference>
<dbReference type="GO" id="GO:0005829">
    <property type="term" value="C:cytosol"/>
    <property type="evidence" value="ECO:0007669"/>
    <property type="project" value="TreeGrafter"/>
</dbReference>
<dbReference type="InterPro" id="IPR036635">
    <property type="entry name" value="MurB_C_sf"/>
</dbReference>
<keyword evidence="5 16" id="KW-0963">Cytoplasm</keyword>
<proteinExistence type="inferred from homology"/>